<dbReference type="EMBL" id="AATQ01000001">
    <property type="protein sequence ID" value="EAU48827.1"/>
    <property type="molecule type" value="Genomic_DNA"/>
</dbReference>
<feature type="compositionally biased region" description="Low complexity" evidence="1">
    <location>
        <begin position="28"/>
        <end position="37"/>
    </location>
</feature>
<gene>
    <name evidence="2" type="ORF">R2601_04603</name>
</gene>
<evidence type="ECO:0000313" key="3">
    <source>
        <dbReference type="Proteomes" id="UP000006230"/>
    </source>
</evidence>
<accession>Q0FVS5</accession>
<dbReference type="AlphaFoldDB" id="Q0FVS5"/>
<name>Q0FVS5_SALBH</name>
<dbReference type="Proteomes" id="UP000006230">
    <property type="component" value="Unassembled WGS sequence"/>
</dbReference>
<evidence type="ECO:0000256" key="1">
    <source>
        <dbReference type="SAM" id="MobiDB-lite"/>
    </source>
</evidence>
<protein>
    <submittedName>
        <fullName evidence="2">Uncharacterized protein</fullName>
    </submittedName>
</protein>
<comment type="caution">
    <text evidence="2">The sequence shown here is derived from an EMBL/GenBank/DDBJ whole genome shotgun (WGS) entry which is preliminary data.</text>
</comment>
<feature type="region of interest" description="Disordered" evidence="1">
    <location>
        <begin position="1"/>
        <end position="37"/>
    </location>
</feature>
<reference evidence="2 3" key="1">
    <citation type="journal article" date="2010" name="J. Bacteriol.">
        <title>Genome sequences of Pelagibaca bermudensis HTCC2601T and Maritimibacter alkaliphilus HTCC2654T, the type strains of two marine Roseobacter genera.</title>
        <authorList>
            <person name="Thrash J.C."/>
            <person name="Cho J.C."/>
            <person name="Ferriera S."/>
            <person name="Johnson J."/>
            <person name="Vergin K.L."/>
            <person name="Giovannoni S.J."/>
        </authorList>
    </citation>
    <scope>NUCLEOTIDE SEQUENCE [LARGE SCALE GENOMIC DNA]</scope>
    <source>
        <strain evidence="3">DSM 26914 / JCM 13377 / KCTC 12554 / HTCC2601</strain>
    </source>
</reference>
<evidence type="ECO:0000313" key="2">
    <source>
        <dbReference type="EMBL" id="EAU48827.1"/>
    </source>
</evidence>
<keyword evidence="3" id="KW-1185">Reference proteome</keyword>
<organism evidence="2 3">
    <name type="scientific">Salipiger bermudensis (strain DSM 26914 / JCM 13377 / KCTC 12554 / HTCC2601)</name>
    <name type="common">Pelagibaca bermudensis</name>
    <dbReference type="NCBI Taxonomy" id="314265"/>
    <lineage>
        <taxon>Bacteria</taxon>
        <taxon>Pseudomonadati</taxon>
        <taxon>Pseudomonadota</taxon>
        <taxon>Alphaproteobacteria</taxon>
        <taxon>Rhodobacterales</taxon>
        <taxon>Roseobacteraceae</taxon>
        <taxon>Salipiger</taxon>
    </lineage>
</organism>
<dbReference type="HOGENOM" id="CLU_3346992_0_0_5"/>
<sequence>MWPIPRPTRSMMLPVSSRTPRLPDRWPATTATRTATA</sequence>
<proteinExistence type="predicted"/>